<reference evidence="2" key="2">
    <citation type="submission" date="2015-01" db="EMBL/GenBank/DDBJ databases">
        <title>Evolutionary Origins and Diversification of the Mycorrhizal Mutualists.</title>
        <authorList>
            <consortium name="DOE Joint Genome Institute"/>
            <consortium name="Mycorrhizal Genomics Consortium"/>
            <person name="Kohler A."/>
            <person name="Kuo A."/>
            <person name="Nagy L.G."/>
            <person name="Floudas D."/>
            <person name="Copeland A."/>
            <person name="Barry K.W."/>
            <person name="Cichocki N."/>
            <person name="Veneault-Fourrey C."/>
            <person name="LaButti K."/>
            <person name="Lindquist E.A."/>
            <person name="Lipzen A."/>
            <person name="Lundell T."/>
            <person name="Morin E."/>
            <person name="Murat C."/>
            <person name="Riley R."/>
            <person name="Ohm R."/>
            <person name="Sun H."/>
            <person name="Tunlid A."/>
            <person name="Henrissat B."/>
            <person name="Grigoriev I.V."/>
            <person name="Hibbett D.S."/>
            <person name="Martin F."/>
        </authorList>
    </citation>
    <scope>NUCLEOTIDE SEQUENCE [LARGE SCALE GENOMIC DNA]</scope>
    <source>
        <strain evidence="2">MAFF 305830</strain>
    </source>
</reference>
<dbReference type="OrthoDB" id="3203574at2759"/>
<name>A0A0C3BJR7_SERVB</name>
<accession>A0A0C3BJR7</accession>
<dbReference type="Proteomes" id="UP000054097">
    <property type="component" value="Unassembled WGS sequence"/>
</dbReference>
<proteinExistence type="predicted"/>
<reference evidence="1 2" key="1">
    <citation type="submission" date="2014-04" db="EMBL/GenBank/DDBJ databases">
        <authorList>
            <consortium name="DOE Joint Genome Institute"/>
            <person name="Kuo A."/>
            <person name="Zuccaro A."/>
            <person name="Kohler A."/>
            <person name="Nagy L.G."/>
            <person name="Floudas D."/>
            <person name="Copeland A."/>
            <person name="Barry K.W."/>
            <person name="Cichocki N."/>
            <person name="Veneault-Fourrey C."/>
            <person name="LaButti K."/>
            <person name="Lindquist E.A."/>
            <person name="Lipzen A."/>
            <person name="Lundell T."/>
            <person name="Morin E."/>
            <person name="Murat C."/>
            <person name="Sun H."/>
            <person name="Tunlid A."/>
            <person name="Henrissat B."/>
            <person name="Grigoriev I.V."/>
            <person name="Hibbett D.S."/>
            <person name="Martin F."/>
            <person name="Nordberg H.P."/>
            <person name="Cantor M.N."/>
            <person name="Hua S.X."/>
        </authorList>
    </citation>
    <scope>NUCLEOTIDE SEQUENCE [LARGE SCALE GENOMIC DNA]</scope>
    <source>
        <strain evidence="1 2">MAFF 305830</strain>
    </source>
</reference>
<dbReference type="EMBL" id="KN824281">
    <property type="protein sequence ID" value="KIM31721.1"/>
    <property type="molecule type" value="Genomic_DNA"/>
</dbReference>
<protein>
    <submittedName>
        <fullName evidence="1">Uncharacterized protein</fullName>
    </submittedName>
</protein>
<keyword evidence="2" id="KW-1185">Reference proteome</keyword>
<evidence type="ECO:0000313" key="1">
    <source>
        <dbReference type="EMBL" id="KIM31721.1"/>
    </source>
</evidence>
<organism evidence="1 2">
    <name type="scientific">Serendipita vermifera MAFF 305830</name>
    <dbReference type="NCBI Taxonomy" id="933852"/>
    <lineage>
        <taxon>Eukaryota</taxon>
        <taxon>Fungi</taxon>
        <taxon>Dikarya</taxon>
        <taxon>Basidiomycota</taxon>
        <taxon>Agaricomycotina</taxon>
        <taxon>Agaricomycetes</taxon>
        <taxon>Sebacinales</taxon>
        <taxon>Serendipitaceae</taxon>
        <taxon>Serendipita</taxon>
    </lineage>
</organism>
<sequence length="171" mass="18369">MSNNTQVSNLAAFGGAESVLSLGVSLPQPDPGTPAAEFRSDIQTALTEHLPRLAALAQAVVDGIDRAYEPDVNPNKTAKDYNELIAMAAHFHEFLRETGVGALPMVPVVKPTAEDSDAMALDLVPPPATSTSEEELRTRLNTEVDARYAKQRRVMEHAAIVVNRNAVKIAL</sequence>
<gene>
    <name evidence="1" type="ORF">M408DRAFT_63993</name>
</gene>
<dbReference type="HOGENOM" id="CLU_1563827_0_0_1"/>
<dbReference type="AlphaFoldDB" id="A0A0C3BJR7"/>
<evidence type="ECO:0000313" key="2">
    <source>
        <dbReference type="Proteomes" id="UP000054097"/>
    </source>
</evidence>